<dbReference type="OrthoDB" id="4870800at2"/>
<dbReference type="InterPro" id="IPR009061">
    <property type="entry name" value="DNA-bd_dom_put_sf"/>
</dbReference>
<dbReference type="InterPro" id="IPR041657">
    <property type="entry name" value="HTH_17"/>
</dbReference>
<dbReference type="NCBIfam" id="TIGR01764">
    <property type="entry name" value="excise"/>
    <property type="match status" value="1"/>
</dbReference>
<dbReference type="RefSeq" id="WP_052606365.1">
    <property type="nucleotide sequence ID" value="NZ_JXYS01000081.1"/>
</dbReference>
<dbReference type="SUPFAM" id="SSF46955">
    <property type="entry name" value="Putative DNA-binding domain"/>
    <property type="match status" value="1"/>
</dbReference>
<evidence type="ECO:0000313" key="2">
    <source>
        <dbReference type="EMBL" id="KJF16501.1"/>
    </source>
</evidence>
<feature type="domain" description="Helix-turn-helix" evidence="1">
    <location>
        <begin position="13"/>
        <end position="63"/>
    </location>
</feature>
<evidence type="ECO:0000313" key="3">
    <source>
        <dbReference type="Proteomes" id="UP000032360"/>
    </source>
</evidence>
<sequence length="77" mass="8877">MAVHRKAYEAIDWMSSKEASEYLGVSLQTLYRFIDSGSLTAYFMGRVIRLKYKDVVEFLEGQRIGRGTLHSILEESQ</sequence>
<dbReference type="Pfam" id="PF12728">
    <property type="entry name" value="HTH_17"/>
    <property type="match status" value="1"/>
</dbReference>
<dbReference type="Proteomes" id="UP000032360">
    <property type="component" value="Unassembled WGS sequence"/>
</dbReference>
<evidence type="ECO:0000259" key="1">
    <source>
        <dbReference type="Pfam" id="PF12728"/>
    </source>
</evidence>
<gene>
    <name evidence="2" type="ORF">AXFE_26660</name>
</gene>
<proteinExistence type="predicted"/>
<dbReference type="GO" id="GO:0003677">
    <property type="term" value="F:DNA binding"/>
    <property type="evidence" value="ECO:0007669"/>
    <property type="project" value="InterPro"/>
</dbReference>
<dbReference type="EMBL" id="JXYS01000081">
    <property type="protein sequence ID" value="KJF16501.1"/>
    <property type="molecule type" value="Genomic_DNA"/>
</dbReference>
<reference evidence="2 3" key="1">
    <citation type="submission" date="2015-01" db="EMBL/GenBank/DDBJ databases">
        <title>Draft genome of the acidophilic iron oxidizer Acidithrix ferrooxidans strain Py-F3.</title>
        <authorList>
            <person name="Poehlein A."/>
            <person name="Eisen S."/>
            <person name="Schloemann M."/>
            <person name="Johnson B.D."/>
            <person name="Daniel R."/>
            <person name="Muehling M."/>
        </authorList>
    </citation>
    <scope>NUCLEOTIDE SEQUENCE [LARGE SCALE GENOMIC DNA]</scope>
    <source>
        <strain evidence="2 3">Py-F3</strain>
    </source>
</reference>
<dbReference type="AlphaFoldDB" id="A0A0D8HHF5"/>
<protein>
    <submittedName>
        <fullName evidence="2">Helix-turn-helix domain protein</fullName>
    </submittedName>
</protein>
<dbReference type="InterPro" id="IPR010093">
    <property type="entry name" value="SinI_DNA-bd"/>
</dbReference>
<name>A0A0D8HHF5_9ACTN</name>
<comment type="caution">
    <text evidence="2">The sequence shown here is derived from an EMBL/GenBank/DDBJ whole genome shotgun (WGS) entry which is preliminary data.</text>
</comment>
<accession>A0A0D8HHF5</accession>
<organism evidence="2 3">
    <name type="scientific">Acidithrix ferrooxidans</name>
    <dbReference type="NCBI Taxonomy" id="1280514"/>
    <lineage>
        <taxon>Bacteria</taxon>
        <taxon>Bacillati</taxon>
        <taxon>Actinomycetota</taxon>
        <taxon>Acidimicrobiia</taxon>
        <taxon>Acidimicrobiales</taxon>
        <taxon>Acidimicrobiaceae</taxon>
        <taxon>Acidithrix</taxon>
    </lineage>
</organism>
<keyword evidence="3" id="KW-1185">Reference proteome</keyword>